<proteinExistence type="predicted"/>
<sequence>MMTSSASASTDVKPKVSADEERIATTIATTVVGAMVNEKNKGGKTSIPDVYEGDYKDTRCFLLNLELYFQMYPTKSNTNEKKNMFLLSLL</sequence>
<dbReference type="EMBL" id="AWSO01002777">
    <property type="protein sequence ID" value="ESK80997.1"/>
    <property type="molecule type" value="Genomic_DNA"/>
</dbReference>
<dbReference type="AlphaFoldDB" id="V2WHD2"/>
<dbReference type="KEGG" id="mrr:Moror_7614"/>
<evidence type="ECO:0000313" key="2">
    <source>
        <dbReference type="Proteomes" id="UP000017559"/>
    </source>
</evidence>
<gene>
    <name evidence="1" type="ORF">Moror_7614</name>
</gene>
<name>V2WHD2_MONRO</name>
<keyword evidence="2" id="KW-1185">Reference proteome</keyword>
<evidence type="ECO:0000313" key="1">
    <source>
        <dbReference type="EMBL" id="ESK80997.1"/>
    </source>
</evidence>
<reference evidence="1 2" key="1">
    <citation type="journal article" date="2014" name="BMC Genomics">
        <title>Genome and secretome analysis of the hemibiotrophic fungal pathogen, Moniliophthora roreri, which causes frosty pod rot disease of cacao: mechanisms of the biotrophic and necrotrophic phases.</title>
        <authorList>
            <person name="Meinhardt L.W."/>
            <person name="Costa G.G.L."/>
            <person name="Thomazella D.P.T."/>
            <person name="Teixeira P.J.P.L."/>
            <person name="Carazzolle M.F."/>
            <person name="Schuster S.C."/>
            <person name="Carlson J.E."/>
            <person name="Guiltinan M.J."/>
            <person name="Mieczkowski P."/>
            <person name="Farmer A."/>
            <person name="Ramaraj T."/>
            <person name="Crozier J."/>
            <person name="Davis R.E."/>
            <person name="Shao J."/>
            <person name="Melnick R.L."/>
            <person name="Pereira G.A.G."/>
            <person name="Bailey B.A."/>
        </authorList>
    </citation>
    <scope>NUCLEOTIDE SEQUENCE [LARGE SCALE GENOMIC DNA]</scope>
    <source>
        <strain evidence="1 2">MCA 2997</strain>
    </source>
</reference>
<dbReference type="Proteomes" id="UP000017559">
    <property type="component" value="Unassembled WGS sequence"/>
</dbReference>
<organism evidence="1 2">
    <name type="scientific">Moniliophthora roreri (strain MCA 2997)</name>
    <name type="common">Cocoa frosty pod rot fungus</name>
    <name type="synonym">Crinipellis roreri</name>
    <dbReference type="NCBI Taxonomy" id="1381753"/>
    <lineage>
        <taxon>Eukaryota</taxon>
        <taxon>Fungi</taxon>
        <taxon>Dikarya</taxon>
        <taxon>Basidiomycota</taxon>
        <taxon>Agaricomycotina</taxon>
        <taxon>Agaricomycetes</taxon>
        <taxon>Agaricomycetidae</taxon>
        <taxon>Agaricales</taxon>
        <taxon>Marasmiineae</taxon>
        <taxon>Marasmiaceae</taxon>
        <taxon>Moniliophthora</taxon>
    </lineage>
</organism>
<dbReference type="HOGENOM" id="CLU_000384_30_10_1"/>
<comment type="caution">
    <text evidence="1">The sequence shown here is derived from an EMBL/GenBank/DDBJ whole genome shotgun (WGS) entry which is preliminary data.</text>
</comment>
<dbReference type="OrthoDB" id="2692126at2759"/>
<protein>
    <submittedName>
        <fullName evidence="1">Uncharacterized protein</fullName>
    </submittedName>
</protein>
<accession>V2WHD2</accession>